<organism evidence="3 4">
    <name type="scientific">Eleusine coracana subsp. coracana</name>
    <dbReference type="NCBI Taxonomy" id="191504"/>
    <lineage>
        <taxon>Eukaryota</taxon>
        <taxon>Viridiplantae</taxon>
        <taxon>Streptophyta</taxon>
        <taxon>Embryophyta</taxon>
        <taxon>Tracheophyta</taxon>
        <taxon>Spermatophyta</taxon>
        <taxon>Magnoliopsida</taxon>
        <taxon>Liliopsida</taxon>
        <taxon>Poales</taxon>
        <taxon>Poaceae</taxon>
        <taxon>PACMAD clade</taxon>
        <taxon>Chloridoideae</taxon>
        <taxon>Cynodonteae</taxon>
        <taxon>Eleusininae</taxon>
        <taxon>Eleusine</taxon>
    </lineage>
</organism>
<sequence length="521" mass="55913">MALLNSLPRPRKPRCPSQPMLSLSPSLITFLLLIPFISLLILHGSSFPGSSCSPVLARLAGTSRSSGPGPGGFSGDLRDIEFSWNHLPFSASKPPPTKLKIAVFSRKWPVASAPGGMERPRAHSPHGAGRAWPPRPRVHLPSSAHRGVAVALPERPRAPLPGRRAGSVALRRGVEAVRGGGRERPVRRDPLGERGGVPPVRARRGEAGGFVARHLAGGPALGDLPGPGPRRGRAHVPGLQPQPWPSPCTACSPRCASSAATRTRWPSATPQGRCCVTCTRSRPRGCTSSSTASTRRSSSRTRPWAARSGRRPACPGAPTSCSASRDASSRTRDTRCCTRRSPSCCCATRTCTSSSPGKGHGRAGTWTWAATPRCSAPCRPGSSRRSITRSTCSWTPRCAPRGWTSRSWRRCSAGSPWWPRGSRASREASSWTTSSGTCSRPTWSRCSRGWRPWWRRAPGAPRGVDGRAASTQSPCSRPPRWRSRTRGSSSASRTRHSAPTPPSSTSSFFPITHLHARLHLQ</sequence>
<feature type="compositionally biased region" description="Basic and acidic residues" evidence="1">
    <location>
        <begin position="179"/>
        <end position="192"/>
    </location>
</feature>
<gene>
    <name evidence="3" type="primary">ga10283</name>
    <name evidence="3" type="ORF">PR202_ga10283</name>
</gene>
<feature type="region of interest" description="Disordered" evidence="1">
    <location>
        <begin position="457"/>
        <end position="510"/>
    </location>
</feature>
<dbReference type="AlphaFoldDB" id="A0AAV5C699"/>
<keyword evidence="2" id="KW-0812">Transmembrane</keyword>
<accession>A0AAV5C699</accession>
<evidence type="ECO:0000256" key="1">
    <source>
        <dbReference type="SAM" id="MobiDB-lite"/>
    </source>
</evidence>
<dbReference type="PANTHER" id="PTHR46686:SF5">
    <property type="entry name" value="GLYCOSYLTRANSFERASE"/>
    <property type="match status" value="1"/>
</dbReference>
<dbReference type="PANTHER" id="PTHR46686">
    <property type="entry name" value="GLYCOSYLTRANSFERASE"/>
    <property type="match status" value="1"/>
</dbReference>
<proteinExistence type="predicted"/>
<reference evidence="3" key="1">
    <citation type="journal article" date="2018" name="DNA Res.">
        <title>Multiple hybrid de novo genome assembly of finger millet, an orphan allotetraploid crop.</title>
        <authorList>
            <person name="Hatakeyama M."/>
            <person name="Aluri S."/>
            <person name="Balachadran M.T."/>
            <person name="Sivarajan S.R."/>
            <person name="Patrignani A."/>
            <person name="Gruter S."/>
            <person name="Poveda L."/>
            <person name="Shimizu-Inatsugi R."/>
            <person name="Baeten J."/>
            <person name="Francoijs K.J."/>
            <person name="Nataraja K.N."/>
            <person name="Reddy Y.A.N."/>
            <person name="Phadnis S."/>
            <person name="Ravikumar R.L."/>
            <person name="Schlapbach R."/>
            <person name="Sreeman S.M."/>
            <person name="Shimizu K.K."/>
        </authorList>
    </citation>
    <scope>NUCLEOTIDE SEQUENCE</scope>
</reference>
<evidence type="ECO:0000256" key="2">
    <source>
        <dbReference type="SAM" id="Phobius"/>
    </source>
</evidence>
<feature type="compositionally biased region" description="Polar residues" evidence="1">
    <location>
        <begin position="427"/>
        <end position="442"/>
    </location>
</feature>
<keyword evidence="2" id="KW-0472">Membrane</keyword>
<feature type="region of interest" description="Disordered" evidence="1">
    <location>
        <begin position="179"/>
        <end position="203"/>
    </location>
</feature>
<comment type="caution">
    <text evidence="3">The sequence shown here is derived from an EMBL/GenBank/DDBJ whole genome shotgun (WGS) entry which is preliminary data.</text>
</comment>
<feature type="region of interest" description="Disordered" evidence="1">
    <location>
        <begin position="114"/>
        <end position="136"/>
    </location>
</feature>
<reference evidence="3" key="2">
    <citation type="submission" date="2021-12" db="EMBL/GenBank/DDBJ databases">
        <title>Resequencing data analysis of finger millet.</title>
        <authorList>
            <person name="Hatakeyama M."/>
            <person name="Aluri S."/>
            <person name="Balachadran M.T."/>
            <person name="Sivarajan S.R."/>
            <person name="Poveda L."/>
            <person name="Shimizu-Inatsugi R."/>
            <person name="Schlapbach R."/>
            <person name="Sreeman S.M."/>
            <person name="Shimizu K.K."/>
        </authorList>
    </citation>
    <scope>NUCLEOTIDE SEQUENCE</scope>
</reference>
<evidence type="ECO:0000313" key="3">
    <source>
        <dbReference type="EMBL" id="GJM93701.1"/>
    </source>
</evidence>
<keyword evidence="2" id="KW-1133">Transmembrane helix</keyword>
<keyword evidence="4" id="KW-1185">Reference proteome</keyword>
<feature type="region of interest" description="Disordered" evidence="1">
    <location>
        <begin position="412"/>
        <end position="442"/>
    </location>
</feature>
<dbReference type="EMBL" id="BQKI01000004">
    <property type="protein sequence ID" value="GJM93701.1"/>
    <property type="molecule type" value="Genomic_DNA"/>
</dbReference>
<evidence type="ECO:0000313" key="4">
    <source>
        <dbReference type="Proteomes" id="UP001054889"/>
    </source>
</evidence>
<feature type="transmembrane region" description="Helical" evidence="2">
    <location>
        <begin position="21"/>
        <end position="42"/>
    </location>
</feature>
<feature type="region of interest" description="Disordered" evidence="1">
    <location>
        <begin position="280"/>
        <end position="327"/>
    </location>
</feature>
<name>A0AAV5C699_ELECO</name>
<dbReference type="Proteomes" id="UP001054889">
    <property type="component" value="Unassembled WGS sequence"/>
</dbReference>
<feature type="compositionally biased region" description="Low complexity" evidence="1">
    <location>
        <begin position="287"/>
        <end position="307"/>
    </location>
</feature>
<protein>
    <submittedName>
        <fullName evidence="3">Uncharacterized protein</fullName>
    </submittedName>
</protein>